<dbReference type="EMBL" id="AUSU01009693">
    <property type="protein sequence ID" value="EPS57939.1"/>
    <property type="molecule type" value="Genomic_DNA"/>
</dbReference>
<feature type="transmembrane region" description="Helical" evidence="7">
    <location>
        <begin position="90"/>
        <end position="109"/>
    </location>
</feature>
<dbReference type="OrthoDB" id="1915239at2759"/>
<feature type="transmembrane region" description="Helical" evidence="7">
    <location>
        <begin position="60"/>
        <end position="78"/>
    </location>
</feature>
<dbReference type="Pfam" id="PF07086">
    <property type="entry name" value="Jagunal"/>
    <property type="match status" value="1"/>
</dbReference>
<accession>S8BUA3</accession>
<comment type="subcellular location">
    <subcellularLocation>
        <location evidence="1">Endoplasmic reticulum membrane</location>
        <topology evidence="1">Multi-pass membrane protein</topology>
    </subcellularLocation>
</comment>
<evidence type="ECO:0000313" key="9">
    <source>
        <dbReference type="Proteomes" id="UP000015453"/>
    </source>
</evidence>
<comment type="caution">
    <text evidence="8">The sequence shown here is derived from an EMBL/GenBank/DDBJ whole genome shotgun (WGS) entry which is preliminary data.</text>
</comment>
<dbReference type="Proteomes" id="UP000015453">
    <property type="component" value="Unassembled WGS sequence"/>
</dbReference>
<keyword evidence="6 7" id="KW-0472">Membrane</keyword>
<proteinExistence type="inferred from homology"/>
<dbReference type="GO" id="GO:0016192">
    <property type="term" value="P:vesicle-mediated transport"/>
    <property type="evidence" value="ECO:0007669"/>
    <property type="project" value="TreeGrafter"/>
</dbReference>
<sequence>TGVNRRPSGTDGSDYSYRMVVDSRYKKVAEGKSRLRVLIPAQAFIQLIVVFLFVRKRETIEPLGVTSLLIFFISLLIGDLGRKRSHANFLKVYLFGSSVSSLTLIVYLLKKDPSLE</sequence>
<reference evidence="8 9" key="1">
    <citation type="journal article" date="2013" name="BMC Genomics">
        <title>The miniature genome of a carnivorous plant Genlisea aurea contains a low number of genes and short non-coding sequences.</title>
        <authorList>
            <person name="Leushkin E.V."/>
            <person name="Sutormin R.A."/>
            <person name="Nabieva E.R."/>
            <person name="Penin A.A."/>
            <person name="Kondrashov A.S."/>
            <person name="Logacheva M.D."/>
        </authorList>
    </citation>
    <scope>NUCLEOTIDE SEQUENCE [LARGE SCALE GENOMIC DNA]</scope>
</reference>
<name>S8BUA3_9LAMI</name>
<keyword evidence="3 7" id="KW-0812">Transmembrane</keyword>
<dbReference type="PANTHER" id="PTHR20955:SF1">
    <property type="entry name" value="PROTEIN JAGUNAL HOMOLOG 1"/>
    <property type="match status" value="1"/>
</dbReference>
<evidence type="ECO:0000256" key="7">
    <source>
        <dbReference type="SAM" id="Phobius"/>
    </source>
</evidence>
<organism evidence="8 9">
    <name type="scientific">Genlisea aurea</name>
    <dbReference type="NCBI Taxonomy" id="192259"/>
    <lineage>
        <taxon>Eukaryota</taxon>
        <taxon>Viridiplantae</taxon>
        <taxon>Streptophyta</taxon>
        <taxon>Embryophyta</taxon>
        <taxon>Tracheophyta</taxon>
        <taxon>Spermatophyta</taxon>
        <taxon>Magnoliopsida</taxon>
        <taxon>eudicotyledons</taxon>
        <taxon>Gunneridae</taxon>
        <taxon>Pentapetalae</taxon>
        <taxon>asterids</taxon>
        <taxon>lamiids</taxon>
        <taxon>Lamiales</taxon>
        <taxon>Lentibulariaceae</taxon>
        <taxon>Genlisea</taxon>
    </lineage>
</organism>
<keyword evidence="9" id="KW-1185">Reference proteome</keyword>
<keyword evidence="5 7" id="KW-1133">Transmembrane helix</keyword>
<evidence type="ECO:0000313" key="8">
    <source>
        <dbReference type="EMBL" id="EPS57939.1"/>
    </source>
</evidence>
<dbReference type="GO" id="GO:0007029">
    <property type="term" value="P:endoplasmic reticulum organization"/>
    <property type="evidence" value="ECO:0007669"/>
    <property type="project" value="InterPro"/>
</dbReference>
<evidence type="ECO:0000256" key="3">
    <source>
        <dbReference type="ARBA" id="ARBA00022692"/>
    </source>
</evidence>
<dbReference type="InterPro" id="IPR009787">
    <property type="entry name" value="Jagunal"/>
</dbReference>
<evidence type="ECO:0000256" key="2">
    <source>
        <dbReference type="ARBA" id="ARBA00008462"/>
    </source>
</evidence>
<dbReference type="AlphaFoldDB" id="S8BUA3"/>
<protein>
    <submittedName>
        <fullName evidence="8">Uncharacterized protein</fullName>
    </submittedName>
</protein>
<evidence type="ECO:0000256" key="5">
    <source>
        <dbReference type="ARBA" id="ARBA00022989"/>
    </source>
</evidence>
<feature type="non-terminal residue" evidence="8">
    <location>
        <position position="1"/>
    </location>
</feature>
<evidence type="ECO:0000256" key="1">
    <source>
        <dbReference type="ARBA" id="ARBA00004477"/>
    </source>
</evidence>
<evidence type="ECO:0000256" key="6">
    <source>
        <dbReference type="ARBA" id="ARBA00023136"/>
    </source>
</evidence>
<feature type="transmembrane region" description="Helical" evidence="7">
    <location>
        <begin position="35"/>
        <end position="54"/>
    </location>
</feature>
<gene>
    <name evidence="8" type="ORF">M569_16878</name>
</gene>
<keyword evidence="4" id="KW-0256">Endoplasmic reticulum</keyword>
<dbReference type="PANTHER" id="PTHR20955">
    <property type="entry name" value="PROTEIN JAGUNAL HOMOLOG 1"/>
    <property type="match status" value="1"/>
</dbReference>
<comment type="similarity">
    <text evidence="2">Belongs to the jagunal family.</text>
</comment>
<dbReference type="GO" id="GO:0005789">
    <property type="term" value="C:endoplasmic reticulum membrane"/>
    <property type="evidence" value="ECO:0007669"/>
    <property type="project" value="UniProtKB-SubCell"/>
</dbReference>
<evidence type="ECO:0000256" key="4">
    <source>
        <dbReference type="ARBA" id="ARBA00022824"/>
    </source>
</evidence>
<feature type="non-terminal residue" evidence="8">
    <location>
        <position position="116"/>
    </location>
</feature>